<comment type="caution">
    <text evidence="5">The sequence shown here is derived from an EMBL/GenBank/DDBJ whole genome shotgun (WGS) entry which is preliminary data.</text>
</comment>
<accession>A0ABD2YLI2</accession>
<dbReference type="Pfam" id="PF14432">
    <property type="entry name" value="DYW_deaminase"/>
    <property type="match status" value="1"/>
</dbReference>
<dbReference type="InterPro" id="IPR002885">
    <property type="entry name" value="PPR_rpt"/>
</dbReference>
<reference evidence="5 6" key="1">
    <citation type="submission" date="2024-11" db="EMBL/GenBank/DDBJ databases">
        <title>A near-complete genome assembly of Cinchona calisaya.</title>
        <authorList>
            <person name="Lian D.C."/>
            <person name="Zhao X.W."/>
            <person name="Wei L."/>
        </authorList>
    </citation>
    <scope>NUCLEOTIDE SEQUENCE [LARGE SCALE GENOMIC DNA]</scope>
    <source>
        <tissue evidence="5">Nenye</tissue>
    </source>
</reference>
<dbReference type="Pfam" id="PF13041">
    <property type="entry name" value="PPR_2"/>
    <property type="match status" value="1"/>
</dbReference>
<protein>
    <recommendedName>
        <fullName evidence="4">DYW domain-containing protein</fullName>
    </recommendedName>
</protein>
<dbReference type="PROSITE" id="PS51375">
    <property type="entry name" value="PPR"/>
    <property type="match status" value="3"/>
</dbReference>
<evidence type="ECO:0000313" key="5">
    <source>
        <dbReference type="EMBL" id="KAL3507521.1"/>
    </source>
</evidence>
<name>A0ABD2YLI2_9GENT</name>
<evidence type="ECO:0000259" key="4">
    <source>
        <dbReference type="Pfam" id="PF14432"/>
    </source>
</evidence>
<dbReference type="EMBL" id="JBJUIK010000013">
    <property type="protein sequence ID" value="KAL3507521.1"/>
    <property type="molecule type" value="Genomic_DNA"/>
</dbReference>
<dbReference type="InterPro" id="IPR032867">
    <property type="entry name" value="DYW_dom"/>
</dbReference>
<dbReference type="InterPro" id="IPR011990">
    <property type="entry name" value="TPR-like_helical_dom_sf"/>
</dbReference>
<dbReference type="Pfam" id="PF20431">
    <property type="entry name" value="E_motif"/>
    <property type="match status" value="1"/>
</dbReference>
<dbReference type="FunFam" id="1.25.40.10:FF:000090">
    <property type="entry name" value="Pentatricopeptide repeat-containing protein, chloroplastic"/>
    <property type="match status" value="1"/>
</dbReference>
<dbReference type="InterPro" id="IPR046848">
    <property type="entry name" value="E_motif"/>
</dbReference>
<feature type="domain" description="DYW" evidence="4">
    <location>
        <begin position="468"/>
        <end position="562"/>
    </location>
</feature>
<keyword evidence="2" id="KW-0677">Repeat</keyword>
<proteinExistence type="inferred from homology"/>
<dbReference type="InterPro" id="IPR046960">
    <property type="entry name" value="PPR_At4g14850-like_plant"/>
</dbReference>
<dbReference type="Pfam" id="PF01535">
    <property type="entry name" value="PPR"/>
    <property type="match status" value="4"/>
</dbReference>
<dbReference type="Proteomes" id="UP001630127">
    <property type="component" value="Unassembled WGS sequence"/>
</dbReference>
<dbReference type="AlphaFoldDB" id="A0ABD2YLI2"/>
<feature type="repeat" description="PPR" evidence="3">
    <location>
        <begin position="151"/>
        <end position="185"/>
    </location>
</feature>
<evidence type="ECO:0000256" key="2">
    <source>
        <dbReference type="ARBA" id="ARBA00022737"/>
    </source>
</evidence>
<feature type="repeat" description="PPR" evidence="3">
    <location>
        <begin position="120"/>
        <end position="150"/>
    </location>
</feature>
<evidence type="ECO:0000256" key="3">
    <source>
        <dbReference type="PROSITE-ProRule" id="PRU00708"/>
    </source>
</evidence>
<sequence length="562" mass="63101">MSAPNTDPRIIHARAIRIHHLRIPLLISLITLYSKASLHPYSLRIFNTIRDRNVVSWTALISAFSNTPFAFHHFISMLRESTLPNSRTFSNLFSTCASVSSLPFALQLHSLAIKLSCDSHPFTASALVSCYCKSRFVEDARKVFDRMCERDEVCYSSIINGLAQNGKPVQALCYFGEMKRGGLESRIQSVSGALKAVSELAMLEQCRIIHGHALVTGLNLDVVVGTALIDAYGKCGLVVGARGLFDELERELSIFGWNAMMAGYAQQGDKDLVLELFGLMEGQGFKPDDYSFLAVLTALYNSGLAEESRNWITRMRVEYQVEPGLEHYTCLIGALGRSGWLEEAERVALTMPFEPDAAVWRVLLSTSAYHGDADMAWRMGQKLLELDPNDDSAYVISANAFAGVERWDEVKDVRKMMKEINVKKEGGRSWIEVQGEVHEFLAADKRHERKDAIYAKLAELMEKIEKLGYEPVLDEMLHDVDKKEKKEALMAHGEKLALAFGVLCGAAPPGKAFRIVKNLRICRDCHEAFKYFSIVVEREIIVRDVNRYHKFSNGSCSCGDFW</sequence>
<evidence type="ECO:0000313" key="6">
    <source>
        <dbReference type="Proteomes" id="UP001630127"/>
    </source>
</evidence>
<dbReference type="PANTHER" id="PTHR47926">
    <property type="entry name" value="PENTATRICOPEPTIDE REPEAT-CONTAINING PROTEIN"/>
    <property type="match status" value="1"/>
</dbReference>
<dbReference type="Gene3D" id="1.25.40.10">
    <property type="entry name" value="Tetratricopeptide repeat domain"/>
    <property type="match status" value="2"/>
</dbReference>
<evidence type="ECO:0000256" key="1">
    <source>
        <dbReference type="ARBA" id="ARBA00006643"/>
    </source>
</evidence>
<dbReference type="PANTHER" id="PTHR47926:SF464">
    <property type="entry name" value="DYW DOMAIN-CONTAINING PROTEIN"/>
    <property type="match status" value="1"/>
</dbReference>
<dbReference type="NCBIfam" id="TIGR00756">
    <property type="entry name" value="PPR"/>
    <property type="match status" value="3"/>
</dbReference>
<keyword evidence="6" id="KW-1185">Reference proteome</keyword>
<comment type="similarity">
    <text evidence="1">Belongs to the PPR family. PCMP-H subfamily.</text>
</comment>
<feature type="repeat" description="PPR" evidence="3">
    <location>
        <begin position="253"/>
        <end position="287"/>
    </location>
</feature>
<organism evidence="5 6">
    <name type="scientific">Cinchona calisaya</name>
    <dbReference type="NCBI Taxonomy" id="153742"/>
    <lineage>
        <taxon>Eukaryota</taxon>
        <taxon>Viridiplantae</taxon>
        <taxon>Streptophyta</taxon>
        <taxon>Embryophyta</taxon>
        <taxon>Tracheophyta</taxon>
        <taxon>Spermatophyta</taxon>
        <taxon>Magnoliopsida</taxon>
        <taxon>eudicotyledons</taxon>
        <taxon>Gunneridae</taxon>
        <taxon>Pentapetalae</taxon>
        <taxon>asterids</taxon>
        <taxon>lamiids</taxon>
        <taxon>Gentianales</taxon>
        <taxon>Rubiaceae</taxon>
        <taxon>Cinchonoideae</taxon>
        <taxon>Cinchoneae</taxon>
        <taxon>Cinchona</taxon>
    </lineage>
</organism>
<gene>
    <name evidence="5" type="ORF">ACH5RR_032903</name>
</gene>